<dbReference type="EMBL" id="UFRV01000006">
    <property type="protein sequence ID" value="SUT90409.1"/>
    <property type="molecule type" value="Genomic_DNA"/>
</dbReference>
<reference evidence="3 4" key="1">
    <citation type="submission" date="2018-06" db="EMBL/GenBank/DDBJ databases">
        <authorList>
            <consortium name="Pathogen Informatics"/>
            <person name="Doyle S."/>
        </authorList>
    </citation>
    <scope>NUCLEOTIDE SEQUENCE [LARGE SCALE GENOMIC DNA]</scope>
    <source>
        <strain evidence="3 4">NCTC10308</strain>
    </source>
</reference>
<dbReference type="EMBL" id="JAOCCL010000052">
    <property type="protein sequence ID" value="MDH0827731.1"/>
    <property type="molecule type" value="Genomic_DNA"/>
</dbReference>
<dbReference type="Proteomes" id="UP001160116">
    <property type="component" value="Unassembled WGS sequence"/>
</dbReference>
<accession>A0A380TRS0</accession>
<evidence type="ECO:0000313" key="2">
    <source>
        <dbReference type="EMBL" id="QPS03055.1"/>
    </source>
</evidence>
<reference evidence="2 5" key="2">
    <citation type="submission" date="2020-12" db="EMBL/GenBank/DDBJ databases">
        <title>FDA dAtabase for Regulatory Grade micrObial Sequences (FDA-ARGOS): Supporting development and validation of Infectious Disease Dx tests.</title>
        <authorList>
            <person name="Sproer C."/>
            <person name="Gronow S."/>
            <person name="Severitt S."/>
            <person name="Schroder I."/>
            <person name="Tallon L."/>
            <person name="Sadzewicz L."/>
            <person name="Zhao X."/>
            <person name="Boylan J."/>
            <person name="Ott S."/>
            <person name="Bowen H."/>
            <person name="Vavikolanu K."/>
            <person name="Mehta A."/>
            <person name="Aluvathingal J."/>
            <person name="Nadendla S."/>
            <person name="Lowell S."/>
            <person name="Myers T."/>
            <person name="Yan Y."/>
            <person name="Sichtig H."/>
        </authorList>
    </citation>
    <scope>NUCLEOTIDE SEQUENCE [LARGE SCALE GENOMIC DNA]</scope>
    <source>
        <strain evidence="2 5">FDAARGOS_910</strain>
    </source>
</reference>
<reference evidence="1" key="3">
    <citation type="submission" date="2022-09" db="EMBL/GenBank/DDBJ databases">
        <title>Intensive care unit water sources are persistently colonized with multi-drug resistant bacteria and are the site of extensive horizontal gene transfer of antibiotic resistance genes.</title>
        <authorList>
            <person name="Diorio-Toth L."/>
        </authorList>
    </citation>
    <scope>NUCLEOTIDE SEQUENCE</scope>
    <source>
        <strain evidence="1">GD03885</strain>
    </source>
</reference>
<dbReference type="AlphaFoldDB" id="A0A380TRS0"/>
<dbReference type="Proteomes" id="UP000254227">
    <property type="component" value="Unassembled WGS sequence"/>
</dbReference>
<protein>
    <submittedName>
        <fullName evidence="3">Uncharacterized protein</fullName>
    </submittedName>
</protein>
<dbReference type="EMBL" id="CP065666">
    <property type="protein sequence ID" value="QPS03055.1"/>
    <property type="molecule type" value="Genomic_DNA"/>
</dbReference>
<evidence type="ECO:0000313" key="5">
    <source>
        <dbReference type="Proteomes" id="UP000595107"/>
    </source>
</evidence>
<gene>
    <name evidence="2" type="ORF">I6G67_12585</name>
    <name evidence="1" type="ORF">N5C97_14815</name>
    <name evidence="3" type="ORF">NCTC10308_00199</name>
</gene>
<dbReference type="Proteomes" id="UP000595107">
    <property type="component" value="Chromosome"/>
</dbReference>
<sequence length="50" mass="5860">MIQILKKTLMTKRSVIQPSHVHIAIAKMDLALARQRKQKQCVLLRTDYLE</sequence>
<evidence type="ECO:0000313" key="1">
    <source>
        <dbReference type="EMBL" id="MDH0827731.1"/>
    </source>
</evidence>
<dbReference type="RefSeq" id="WP_004694563.1">
    <property type="nucleotide sequence ID" value="NZ_BBTB01000015.1"/>
</dbReference>
<evidence type="ECO:0000313" key="3">
    <source>
        <dbReference type="EMBL" id="SUT90409.1"/>
    </source>
</evidence>
<evidence type="ECO:0000313" key="4">
    <source>
        <dbReference type="Proteomes" id="UP000254227"/>
    </source>
</evidence>
<proteinExistence type="predicted"/>
<organism evidence="3 4">
    <name type="scientific">Acinetobacter johnsonii</name>
    <dbReference type="NCBI Taxonomy" id="40214"/>
    <lineage>
        <taxon>Bacteria</taxon>
        <taxon>Pseudomonadati</taxon>
        <taxon>Pseudomonadota</taxon>
        <taxon>Gammaproteobacteria</taxon>
        <taxon>Moraxellales</taxon>
        <taxon>Moraxellaceae</taxon>
        <taxon>Acinetobacter</taxon>
    </lineage>
</organism>
<name>A0A380TRS0_ACIJO</name>